<name>A0A9X3AJ14_9PSEU</name>
<dbReference type="AlphaFoldDB" id="A0A9X3AJ14"/>
<reference evidence="3" key="1">
    <citation type="submission" date="2022-08" db="EMBL/GenBank/DDBJ databases">
        <authorList>
            <person name="Tistechok S."/>
            <person name="Samborskyy M."/>
            <person name="Roman I."/>
        </authorList>
    </citation>
    <scope>NUCLEOTIDE SEQUENCE</scope>
    <source>
        <strain evidence="3">DSM 103496</strain>
    </source>
</reference>
<feature type="domain" description="HTH cro/C1-type" evidence="2">
    <location>
        <begin position="65"/>
        <end position="100"/>
    </location>
</feature>
<organism evidence="3 4">
    <name type="scientific">Umezawaea endophytica</name>
    <dbReference type="NCBI Taxonomy" id="1654476"/>
    <lineage>
        <taxon>Bacteria</taxon>
        <taxon>Bacillati</taxon>
        <taxon>Actinomycetota</taxon>
        <taxon>Actinomycetes</taxon>
        <taxon>Pseudonocardiales</taxon>
        <taxon>Pseudonocardiaceae</taxon>
        <taxon>Umezawaea</taxon>
    </lineage>
</organism>
<gene>
    <name evidence="3" type="ORF">NZH93_41275</name>
</gene>
<evidence type="ECO:0000259" key="2">
    <source>
        <dbReference type="PROSITE" id="PS50943"/>
    </source>
</evidence>
<dbReference type="RefSeq" id="WP_259628776.1">
    <property type="nucleotide sequence ID" value="NZ_JANYMP010000031.1"/>
</dbReference>
<dbReference type="InterPro" id="IPR001387">
    <property type="entry name" value="Cro/C1-type_HTH"/>
</dbReference>
<evidence type="ECO:0000256" key="1">
    <source>
        <dbReference type="SAM" id="MobiDB-lite"/>
    </source>
</evidence>
<comment type="caution">
    <text evidence="3">The sequence shown here is derived from an EMBL/GenBank/DDBJ whole genome shotgun (WGS) entry which is preliminary data.</text>
</comment>
<dbReference type="EMBL" id="JANYMP010000031">
    <property type="protein sequence ID" value="MCS7483316.1"/>
    <property type="molecule type" value="Genomic_DNA"/>
</dbReference>
<dbReference type="Proteomes" id="UP001141259">
    <property type="component" value="Unassembled WGS sequence"/>
</dbReference>
<sequence length="526" mass="57817">MASTRHQRGRLTSIADDDAGGPVTRVDNKAAISWLLTLHRLYAPDRALRTLEGLASALKTSAVPGVSPTTVSRWENRRTRMSLAAIRRFEELVGLSAGQLDAVVTSLEGGIPPRWHLPVNASAVLEKFLGGAVITAVEWVDFVRGLPRSRLRLSTSQWYPIVHRLLAEMAISIRWRYLLRLSALEHLHRYARADEALFRAISDFTADPACQVVVDPVALLAGNRRPAVTAKLLTMLASPATELELRGALIAWTTRLPWDDQHRNHVAAVACGHLLADSSSVPLRETAADLLATIPRGLLEPEVRRALDTSDHGHRATITHRLSPSFTAYLPEAERLLDAVTVAQTERHDDDPLVGRLIRQSLFSTDTDTRVYGANVLNSSPFRDTIADALDRLLADPARDSDPATSAALVDLLGSLGSERHRATLEALMSAQSTPSHLTAGAAFALAHLPGTTELSTWRRVLDGNKPRSDWQIDVEHRAVLYAVGMNQDRAGLHYLRTSTSTSSDVARRAHWWLRLPDAVMASARW</sequence>
<dbReference type="CDD" id="cd00093">
    <property type="entry name" value="HTH_XRE"/>
    <property type="match status" value="1"/>
</dbReference>
<proteinExistence type="predicted"/>
<feature type="region of interest" description="Disordered" evidence="1">
    <location>
        <begin position="1"/>
        <end position="20"/>
    </location>
</feature>
<protein>
    <recommendedName>
        <fullName evidence="2">HTH cro/C1-type domain-containing protein</fullName>
    </recommendedName>
</protein>
<evidence type="ECO:0000313" key="4">
    <source>
        <dbReference type="Proteomes" id="UP001141259"/>
    </source>
</evidence>
<evidence type="ECO:0000313" key="3">
    <source>
        <dbReference type="EMBL" id="MCS7483316.1"/>
    </source>
</evidence>
<accession>A0A9X3AJ14</accession>
<dbReference type="PROSITE" id="PS50943">
    <property type="entry name" value="HTH_CROC1"/>
    <property type="match status" value="1"/>
</dbReference>
<keyword evidence="4" id="KW-1185">Reference proteome</keyword>